<evidence type="ECO:0000313" key="2">
    <source>
        <dbReference type="EMBL" id="MFD1175089.1"/>
    </source>
</evidence>
<accession>A0ABW3RRQ3</accession>
<feature type="domain" description="N-acetyltransferase" evidence="1">
    <location>
        <begin position="144"/>
        <end position="281"/>
    </location>
</feature>
<comment type="caution">
    <text evidence="2">The sequence shown here is derived from an EMBL/GenBank/DDBJ whole genome shotgun (WGS) entry which is preliminary data.</text>
</comment>
<dbReference type="EC" id="2.3.1.-" evidence="2"/>
<dbReference type="EMBL" id="JBHTLM010000001">
    <property type="protein sequence ID" value="MFD1175089.1"/>
    <property type="molecule type" value="Genomic_DNA"/>
</dbReference>
<keyword evidence="3" id="KW-1185">Reference proteome</keyword>
<evidence type="ECO:0000313" key="3">
    <source>
        <dbReference type="Proteomes" id="UP001597262"/>
    </source>
</evidence>
<dbReference type="CDD" id="cd04301">
    <property type="entry name" value="NAT_SF"/>
    <property type="match status" value="1"/>
</dbReference>
<keyword evidence="2" id="KW-0808">Transferase</keyword>
<evidence type="ECO:0000259" key="1">
    <source>
        <dbReference type="PROSITE" id="PS51186"/>
    </source>
</evidence>
<dbReference type="RefSeq" id="WP_379316084.1">
    <property type="nucleotide sequence ID" value="NZ_JBHTLM010000001.1"/>
</dbReference>
<name>A0ABW3RRQ3_9BACL</name>
<dbReference type="SUPFAM" id="SSF55729">
    <property type="entry name" value="Acyl-CoA N-acyltransferases (Nat)"/>
    <property type="match status" value="1"/>
</dbReference>
<proteinExistence type="predicted"/>
<dbReference type="InterPro" id="IPR016181">
    <property type="entry name" value="Acyl_CoA_acyltransferase"/>
</dbReference>
<keyword evidence="2" id="KW-0012">Acyltransferase</keyword>
<dbReference type="GO" id="GO:0016746">
    <property type="term" value="F:acyltransferase activity"/>
    <property type="evidence" value="ECO:0007669"/>
    <property type="project" value="UniProtKB-KW"/>
</dbReference>
<dbReference type="Proteomes" id="UP001597262">
    <property type="component" value="Unassembled WGS sequence"/>
</dbReference>
<sequence>MDELSIHKNPILADVKRIVTLELEMTKFNNERSLTAKEHHLTVSQVGSTTLLMDLGMPESSYYNRVIGFGLSDLERLSDIVGIYEAVNIAPCFDMTPDMQHSRVAQALSDHGYVPQLQLAYLQAELLNAKDQIWQVKESLGSTLSISRVSSQSEAKQFIDLVARSHQGMELTEKLIEQKSRYYYRDDFQNFVAYIGQEPAALASLFIHGNNGYAANDFTFPAFRGKGCQTALICHRLSTASRLGLDRVFADVEFGTTSHANMLKAGFQNVFINTFWLKNKS</sequence>
<reference evidence="3" key="1">
    <citation type="journal article" date="2019" name="Int. J. Syst. Evol. Microbiol.">
        <title>The Global Catalogue of Microorganisms (GCM) 10K type strain sequencing project: providing services to taxonomists for standard genome sequencing and annotation.</title>
        <authorList>
            <consortium name="The Broad Institute Genomics Platform"/>
            <consortium name="The Broad Institute Genome Sequencing Center for Infectious Disease"/>
            <person name="Wu L."/>
            <person name="Ma J."/>
        </authorList>
    </citation>
    <scope>NUCLEOTIDE SEQUENCE [LARGE SCALE GENOMIC DNA]</scope>
    <source>
        <strain evidence="3">CCUG 59189</strain>
    </source>
</reference>
<gene>
    <name evidence="2" type="ORF">ACFQ3W_02035</name>
</gene>
<dbReference type="Gene3D" id="3.40.630.30">
    <property type="match status" value="1"/>
</dbReference>
<dbReference type="PROSITE" id="PS51186">
    <property type="entry name" value="GNAT"/>
    <property type="match status" value="1"/>
</dbReference>
<organism evidence="2 3">
    <name type="scientific">Paenibacillus puldeungensis</name>
    <dbReference type="NCBI Taxonomy" id="696536"/>
    <lineage>
        <taxon>Bacteria</taxon>
        <taxon>Bacillati</taxon>
        <taxon>Bacillota</taxon>
        <taxon>Bacilli</taxon>
        <taxon>Bacillales</taxon>
        <taxon>Paenibacillaceae</taxon>
        <taxon>Paenibacillus</taxon>
    </lineage>
</organism>
<dbReference type="InterPro" id="IPR000182">
    <property type="entry name" value="GNAT_dom"/>
</dbReference>
<protein>
    <submittedName>
        <fullName evidence="2">GNAT family N-acetyltransferase</fullName>
        <ecNumber evidence="2">2.3.1.-</ecNumber>
    </submittedName>
</protein>